<organism evidence="8 9">
    <name type="scientific">Caballeronia sordidicola</name>
    <name type="common">Burkholderia sordidicola</name>
    <dbReference type="NCBI Taxonomy" id="196367"/>
    <lineage>
        <taxon>Bacteria</taxon>
        <taxon>Pseudomonadati</taxon>
        <taxon>Pseudomonadota</taxon>
        <taxon>Betaproteobacteria</taxon>
        <taxon>Burkholderiales</taxon>
        <taxon>Burkholderiaceae</taxon>
        <taxon>Caballeronia</taxon>
    </lineage>
</organism>
<keyword evidence="3 6" id="KW-0812">Transmembrane</keyword>
<dbReference type="InterPro" id="IPR000620">
    <property type="entry name" value="EamA_dom"/>
</dbReference>
<feature type="domain" description="EamA" evidence="7">
    <location>
        <begin position="21"/>
        <end position="147"/>
    </location>
</feature>
<accession>A0A226WNU3</accession>
<feature type="transmembrane region" description="Helical" evidence="6">
    <location>
        <begin position="21"/>
        <end position="40"/>
    </location>
</feature>
<dbReference type="GO" id="GO:0016020">
    <property type="term" value="C:membrane"/>
    <property type="evidence" value="ECO:0007669"/>
    <property type="project" value="UniProtKB-SubCell"/>
</dbReference>
<dbReference type="Pfam" id="PF00892">
    <property type="entry name" value="EamA"/>
    <property type="match status" value="2"/>
</dbReference>
<evidence type="ECO:0000256" key="5">
    <source>
        <dbReference type="ARBA" id="ARBA00023136"/>
    </source>
</evidence>
<keyword evidence="4 6" id="KW-1133">Transmembrane helix</keyword>
<feature type="transmembrane region" description="Helical" evidence="6">
    <location>
        <begin position="159"/>
        <end position="178"/>
    </location>
</feature>
<dbReference type="OrthoDB" id="9809509at2"/>
<dbReference type="InterPro" id="IPR037185">
    <property type="entry name" value="EmrE-like"/>
</dbReference>
<feature type="transmembrane region" description="Helical" evidence="6">
    <location>
        <begin position="252"/>
        <end position="271"/>
    </location>
</feature>
<evidence type="ECO:0000313" key="8">
    <source>
        <dbReference type="EMBL" id="OXC72773.1"/>
    </source>
</evidence>
<keyword evidence="5 6" id="KW-0472">Membrane</keyword>
<comment type="similarity">
    <text evidence="2">Belongs to the EamA transporter family.</text>
</comment>
<evidence type="ECO:0000313" key="9">
    <source>
        <dbReference type="Proteomes" id="UP000214720"/>
    </source>
</evidence>
<feature type="transmembrane region" description="Helical" evidence="6">
    <location>
        <begin position="103"/>
        <end position="122"/>
    </location>
</feature>
<dbReference type="AlphaFoldDB" id="A0A226WNU3"/>
<sequence>MLQANASTQHASVKTFAAKMAFVLLWSGGFPIAKMAVGYAPPLTLLALRYGCSVCLLIPLFIIMKPALPKTRTAWAHACVVGFLVQVVYFGLSYLAFKAGVSAGVAAVIVSLQPVLVAALAPRLVGERVGARQWLGLTLGLIGATGVIVARSSLSVHSVSGLLLVIGALIGMTAALLYEKRFGVGQHPVTANLIQYSIGLVFCAPLALLLEDVHVQWTGTFVAALGYLVIGNSLIAITLLLALVRAGQASKIASLFFFIPPVAAVLSWLLLDEVMPPLAWGAMVFAVAGVALATWSTSSANPRKT</sequence>
<dbReference type="eggNOG" id="COG0697">
    <property type="taxonomic scope" value="Bacteria"/>
</dbReference>
<dbReference type="RefSeq" id="WP_089165346.1">
    <property type="nucleotide sequence ID" value="NZ_MTHB01000262.1"/>
</dbReference>
<evidence type="ECO:0000256" key="4">
    <source>
        <dbReference type="ARBA" id="ARBA00022989"/>
    </source>
</evidence>
<feature type="transmembrane region" description="Helical" evidence="6">
    <location>
        <begin position="277"/>
        <end position="295"/>
    </location>
</feature>
<dbReference type="InterPro" id="IPR050638">
    <property type="entry name" value="AA-Vitamin_Transporters"/>
</dbReference>
<dbReference type="PANTHER" id="PTHR32322">
    <property type="entry name" value="INNER MEMBRANE TRANSPORTER"/>
    <property type="match status" value="1"/>
</dbReference>
<gene>
    <name evidence="8" type="ORF">BSU04_39695</name>
</gene>
<feature type="transmembrane region" description="Helical" evidence="6">
    <location>
        <begin position="221"/>
        <end position="243"/>
    </location>
</feature>
<dbReference type="PANTHER" id="PTHR32322:SF2">
    <property type="entry name" value="EAMA DOMAIN-CONTAINING PROTEIN"/>
    <property type="match status" value="1"/>
</dbReference>
<evidence type="ECO:0000256" key="6">
    <source>
        <dbReference type="SAM" id="Phobius"/>
    </source>
</evidence>
<feature type="transmembrane region" description="Helical" evidence="6">
    <location>
        <begin position="75"/>
        <end position="97"/>
    </location>
</feature>
<comment type="subcellular location">
    <subcellularLocation>
        <location evidence="1">Membrane</location>
        <topology evidence="1">Multi-pass membrane protein</topology>
    </subcellularLocation>
</comment>
<proteinExistence type="inferred from homology"/>
<evidence type="ECO:0000256" key="1">
    <source>
        <dbReference type="ARBA" id="ARBA00004141"/>
    </source>
</evidence>
<feature type="transmembrane region" description="Helical" evidence="6">
    <location>
        <begin position="190"/>
        <end position="209"/>
    </location>
</feature>
<name>A0A226WNU3_CABSO</name>
<feature type="domain" description="EamA" evidence="7">
    <location>
        <begin position="160"/>
        <end position="294"/>
    </location>
</feature>
<comment type="caution">
    <text evidence="8">The sequence shown here is derived from an EMBL/GenBank/DDBJ whole genome shotgun (WGS) entry which is preliminary data.</text>
</comment>
<evidence type="ECO:0000259" key="7">
    <source>
        <dbReference type="Pfam" id="PF00892"/>
    </source>
</evidence>
<dbReference type="Proteomes" id="UP000214720">
    <property type="component" value="Unassembled WGS sequence"/>
</dbReference>
<feature type="transmembrane region" description="Helical" evidence="6">
    <location>
        <begin position="46"/>
        <end position="63"/>
    </location>
</feature>
<feature type="transmembrane region" description="Helical" evidence="6">
    <location>
        <begin position="134"/>
        <end position="153"/>
    </location>
</feature>
<dbReference type="SUPFAM" id="SSF103481">
    <property type="entry name" value="Multidrug resistance efflux transporter EmrE"/>
    <property type="match status" value="2"/>
</dbReference>
<reference evidence="9" key="1">
    <citation type="submission" date="2017-01" db="EMBL/GenBank/DDBJ databases">
        <title>Genome Analysis of Deinococcus marmoris KOPRI26562.</title>
        <authorList>
            <person name="Kim J.H."/>
            <person name="Oh H.-M."/>
        </authorList>
    </citation>
    <scope>NUCLEOTIDE SEQUENCE [LARGE SCALE GENOMIC DNA]</scope>
    <source>
        <strain evidence="9">PAMC 26633</strain>
    </source>
</reference>
<evidence type="ECO:0000256" key="2">
    <source>
        <dbReference type="ARBA" id="ARBA00007362"/>
    </source>
</evidence>
<evidence type="ECO:0000256" key="3">
    <source>
        <dbReference type="ARBA" id="ARBA00022692"/>
    </source>
</evidence>
<protein>
    <submittedName>
        <fullName evidence="8">Permease of the drug/metabolite transporter (DMT) superfamily</fullName>
    </submittedName>
</protein>
<dbReference type="EMBL" id="MTHB01000262">
    <property type="protein sequence ID" value="OXC72773.1"/>
    <property type="molecule type" value="Genomic_DNA"/>
</dbReference>